<feature type="domain" description="YdhG-like" evidence="1">
    <location>
        <begin position="17"/>
        <end position="118"/>
    </location>
</feature>
<organism evidence="2 3">
    <name type="scientific">SAR86 cluster bacterium</name>
    <dbReference type="NCBI Taxonomy" id="2030880"/>
    <lineage>
        <taxon>Bacteria</taxon>
        <taxon>Pseudomonadati</taxon>
        <taxon>Pseudomonadota</taxon>
        <taxon>Gammaproteobacteria</taxon>
        <taxon>SAR86 cluster</taxon>
    </lineage>
</organism>
<dbReference type="EMBL" id="NVVJ01000035">
    <property type="protein sequence ID" value="PCJ23705.1"/>
    <property type="molecule type" value="Genomic_DNA"/>
</dbReference>
<gene>
    <name evidence="2" type="ORF">COA96_11165</name>
</gene>
<dbReference type="AlphaFoldDB" id="A0A2A5AWU7"/>
<comment type="caution">
    <text evidence="2">The sequence shown here is derived from an EMBL/GenBank/DDBJ whole genome shotgun (WGS) entry which is preliminary data.</text>
</comment>
<dbReference type="Proteomes" id="UP000218327">
    <property type="component" value="Unassembled WGS sequence"/>
</dbReference>
<protein>
    <recommendedName>
        <fullName evidence="1">YdhG-like domain-containing protein</fullName>
    </recommendedName>
</protein>
<evidence type="ECO:0000313" key="3">
    <source>
        <dbReference type="Proteomes" id="UP000218327"/>
    </source>
</evidence>
<evidence type="ECO:0000313" key="2">
    <source>
        <dbReference type="EMBL" id="PCJ23705.1"/>
    </source>
</evidence>
<reference evidence="3" key="1">
    <citation type="submission" date="2017-08" db="EMBL/GenBank/DDBJ databases">
        <title>A dynamic microbial community with high functional redundancy inhabits the cold, oxic subseafloor aquifer.</title>
        <authorList>
            <person name="Tully B.J."/>
            <person name="Wheat C.G."/>
            <person name="Glazer B.T."/>
            <person name="Huber J.A."/>
        </authorList>
    </citation>
    <scope>NUCLEOTIDE SEQUENCE [LARGE SCALE GENOMIC DNA]</scope>
</reference>
<sequence length="134" mass="15348">MDIDVKKKFDSYPEHVKSRLLNIRTLIFEVAREDKIGEITETLKWGEPSYLTKKGSTLRIGWKSTNPDSFSVYFNCNTTLVETFKEIYSGTFQFVGNREISLPVSGRIPKTELKACISMSLRYHSIKHLPLLGA</sequence>
<name>A0A2A5AWU7_9GAMM</name>
<dbReference type="SUPFAM" id="SSF159888">
    <property type="entry name" value="YdhG-like"/>
    <property type="match status" value="1"/>
</dbReference>
<proteinExistence type="predicted"/>
<dbReference type="InterPro" id="IPR014922">
    <property type="entry name" value="YdhG-like"/>
</dbReference>
<accession>A0A2A5AWU7</accession>
<evidence type="ECO:0000259" key="1">
    <source>
        <dbReference type="Pfam" id="PF08818"/>
    </source>
</evidence>
<dbReference type="Pfam" id="PF08818">
    <property type="entry name" value="DUF1801"/>
    <property type="match status" value="1"/>
</dbReference>